<keyword evidence="9 15" id="KW-0328">Glycosyltransferase</keyword>
<name>A0ABY7BIN0_9FIRM</name>
<evidence type="ECO:0000256" key="10">
    <source>
        <dbReference type="ARBA" id="ARBA00022679"/>
    </source>
</evidence>
<dbReference type="InterPro" id="IPR024893">
    <property type="entry name" value="ATP_PRibTrfase_HisG_short"/>
</dbReference>
<evidence type="ECO:0000256" key="4">
    <source>
        <dbReference type="ARBA" id="ARBA00009489"/>
    </source>
</evidence>
<keyword evidence="10 15" id="KW-0808">Transferase</keyword>
<dbReference type="EMBL" id="CP113864">
    <property type="protein sequence ID" value="WAM32697.1"/>
    <property type="molecule type" value="Genomic_DNA"/>
</dbReference>
<evidence type="ECO:0000256" key="9">
    <source>
        <dbReference type="ARBA" id="ARBA00022676"/>
    </source>
</evidence>
<dbReference type="SUPFAM" id="SSF53850">
    <property type="entry name" value="Periplasmic binding protein-like II"/>
    <property type="match status" value="1"/>
</dbReference>
<keyword evidence="11 15" id="KW-0547">Nucleotide-binding</keyword>
<gene>
    <name evidence="15 17" type="primary">hisG</name>
    <name evidence="17" type="ORF">OTJ99_001237</name>
</gene>
<comment type="catalytic activity">
    <reaction evidence="1 15">
        <text>1-(5-phospho-beta-D-ribosyl)-ATP + diphosphate = 5-phospho-alpha-D-ribose 1-diphosphate + ATP</text>
        <dbReference type="Rhea" id="RHEA:18473"/>
        <dbReference type="ChEBI" id="CHEBI:30616"/>
        <dbReference type="ChEBI" id="CHEBI:33019"/>
        <dbReference type="ChEBI" id="CHEBI:58017"/>
        <dbReference type="ChEBI" id="CHEBI:73183"/>
        <dbReference type="EC" id="2.4.2.17"/>
    </reaction>
</comment>
<dbReference type="Proteomes" id="UP001164745">
    <property type="component" value="Chromosome"/>
</dbReference>
<evidence type="ECO:0000256" key="8">
    <source>
        <dbReference type="ARBA" id="ARBA00022605"/>
    </source>
</evidence>
<dbReference type="PANTHER" id="PTHR21403:SF8">
    <property type="entry name" value="ATP PHOSPHORIBOSYLTRANSFERASE"/>
    <property type="match status" value="1"/>
</dbReference>
<dbReference type="CDD" id="cd13595">
    <property type="entry name" value="PBP2_HisGs"/>
    <property type="match status" value="1"/>
</dbReference>
<evidence type="ECO:0000256" key="1">
    <source>
        <dbReference type="ARBA" id="ARBA00000915"/>
    </source>
</evidence>
<keyword evidence="12 15" id="KW-0067">ATP-binding</keyword>
<keyword evidence="18" id="KW-1185">Reference proteome</keyword>
<comment type="domain">
    <text evidence="15">Lacks the C-terminal regulatory region which is replaced by HisZ.</text>
</comment>
<comment type="pathway">
    <text evidence="3 15">Amino-acid biosynthesis; L-histidine biosynthesis; L-histidine from 5-phospho-alpha-D-ribose 1-diphosphate: step 1/9.</text>
</comment>
<dbReference type="NCBIfam" id="TIGR00070">
    <property type="entry name" value="hisG"/>
    <property type="match status" value="1"/>
</dbReference>
<dbReference type="Pfam" id="PF01634">
    <property type="entry name" value="HisG"/>
    <property type="match status" value="1"/>
</dbReference>
<evidence type="ECO:0000313" key="17">
    <source>
        <dbReference type="EMBL" id="WAM32697.1"/>
    </source>
</evidence>
<evidence type="ECO:0000256" key="5">
    <source>
        <dbReference type="ARBA" id="ARBA00011946"/>
    </source>
</evidence>
<keyword evidence="7 15" id="KW-0963">Cytoplasm</keyword>
<evidence type="ECO:0000256" key="7">
    <source>
        <dbReference type="ARBA" id="ARBA00022490"/>
    </source>
</evidence>
<accession>A0ABY7BIN0</accession>
<comment type="function">
    <text evidence="14 15">Catalyzes the condensation of ATP and 5-phosphoribose 1-diphosphate to form N'-(5'-phosphoribosyl)-ATP (PR-ATP). Has a crucial role in the pathway because the rate of histidine biosynthesis seems to be controlled primarily by regulation of HisG enzymatic activity.</text>
</comment>
<protein>
    <recommendedName>
        <fullName evidence="6 15">ATP phosphoribosyltransferase</fullName>
        <shortName evidence="15">ATP-PRT</shortName>
        <shortName evidence="15">ATP-PRTase</shortName>
        <ecNumber evidence="5 15">2.4.2.17</ecNumber>
    </recommendedName>
</protein>
<proteinExistence type="inferred from homology"/>
<reference evidence="17" key="1">
    <citation type="submission" date="2022-12" db="EMBL/GenBank/DDBJ databases">
        <authorList>
            <person name="Bing R.G."/>
            <person name="Willard D.J."/>
            <person name="Manesh M.J.H."/>
            <person name="Laemthong T."/>
            <person name="Crosby J.R."/>
            <person name="Kelly R.M."/>
        </authorList>
    </citation>
    <scope>NUCLEOTIDE SEQUENCE</scope>
    <source>
        <strain evidence="17">DSM 8991</strain>
    </source>
</reference>
<comment type="subcellular location">
    <subcellularLocation>
        <location evidence="2 15">Cytoplasm</location>
    </subcellularLocation>
</comment>
<sequence length="211" mass="23901">MKMITIALPKGRLAQEAAELFIKSSLTCINIMQETRKLVIEDENNNMRFLMVKPFDVPTYVEYGIADIGIVGKDVLLEQGKKVYELLDLGIGKCFIALAGPKGMKEELLNKPEKTIATKFPNITKEYFENVLDEDVQIIKLNGSVELAPILGLSDMIVDIVESGRTLRENGLEVYEKLYDISARLIINRASLKLKNEIEEIINHLERMIMQ</sequence>
<evidence type="ECO:0000256" key="2">
    <source>
        <dbReference type="ARBA" id="ARBA00004496"/>
    </source>
</evidence>
<dbReference type="Gene3D" id="3.40.190.10">
    <property type="entry name" value="Periplasmic binding protein-like II"/>
    <property type="match status" value="2"/>
</dbReference>
<evidence type="ECO:0000256" key="15">
    <source>
        <dbReference type="HAMAP-Rule" id="MF_01018"/>
    </source>
</evidence>
<dbReference type="PANTHER" id="PTHR21403">
    <property type="entry name" value="ATP PHOSPHORIBOSYLTRANSFERASE ATP-PRTASE"/>
    <property type="match status" value="1"/>
</dbReference>
<evidence type="ECO:0000256" key="6">
    <source>
        <dbReference type="ARBA" id="ARBA00020998"/>
    </source>
</evidence>
<comment type="subunit">
    <text evidence="15">Heteromultimer composed of HisG and HisZ subunits.</text>
</comment>
<dbReference type="PROSITE" id="PS01316">
    <property type="entry name" value="ATP_P_PHORIBOSYLTR"/>
    <property type="match status" value="1"/>
</dbReference>
<keyword evidence="13 15" id="KW-0368">Histidine biosynthesis</keyword>
<evidence type="ECO:0000259" key="16">
    <source>
        <dbReference type="Pfam" id="PF01634"/>
    </source>
</evidence>
<dbReference type="HAMAP" id="MF_01018">
    <property type="entry name" value="HisG_Short"/>
    <property type="match status" value="1"/>
</dbReference>
<feature type="domain" description="ATP phosphoribosyltransferase catalytic" evidence="16">
    <location>
        <begin position="53"/>
        <end position="206"/>
    </location>
</feature>
<dbReference type="InterPro" id="IPR013820">
    <property type="entry name" value="ATP_PRibTrfase_cat"/>
</dbReference>
<evidence type="ECO:0000313" key="18">
    <source>
        <dbReference type="Proteomes" id="UP001164745"/>
    </source>
</evidence>
<evidence type="ECO:0000256" key="13">
    <source>
        <dbReference type="ARBA" id="ARBA00023102"/>
    </source>
</evidence>
<keyword evidence="8 15" id="KW-0028">Amino-acid biosynthesis</keyword>
<evidence type="ECO:0000256" key="14">
    <source>
        <dbReference type="ARBA" id="ARBA00024861"/>
    </source>
</evidence>
<evidence type="ECO:0000256" key="3">
    <source>
        <dbReference type="ARBA" id="ARBA00004667"/>
    </source>
</evidence>
<dbReference type="EC" id="2.4.2.17" evidence="5 15"/>
<organism evidence="17 18">
    <name type="scientific">Caldicellulosiruptor naganoensis</name>
    <dbReference type="NCBI Taxonomy" id="29324"/>
    <lineage>
        <taxon>Bacteria</taxon>
        <taxon>Bacillati</taxon>
        <taxon>Bacillota</taxon>
        <taxon>Bacillota incertae sedis</taxon>
        <taxon>Caldicellulosiruptorales</taxon>
        <taxon>Caldicellulosiruptoraceae</taxon>
        <taxon>Caldicellulosiruptor</taxon>
    </lineage>
</organism>
<comment type="similarity">
    <text evidence="4 15">Belongs to the ATP phosphoribosyltransferase family. Short subfamily.</text>
</comment>
<evidence type="ECO:0000256" key="12">
    <source>
        <dbReference type="ARBA" id="ARBA00022840"/>
    </source>
</evidence>
<evidence type="ECO:0000256" key="11">
    <source>
        <dbReference type="ARBA" id="ARBA00022741"/>
    </source>
</evidence>
<dbReference type="InterPro" id="IPR001348">
    <property type="entry name" value="ATP_PRibTrfase_HisG"/>
</dbReference>
<dbReference type="GO" id="GO:0003879">
    <property type="term" value="F:ATP phosphoribosyltransferase activity"/>
    <property type="evidence" value="ECO:0007669"/>
    <property type="project" value="UniProtKB-EC"/>
</dbReference>
<dbReference type="InterPro" id="IPR018198">
    <property type="entry name" value="ATP_PRibTrfase_CS"/>
</dbReference>